<keyword evidence="3" id="KW-0813">Transport</keyword>
<sequence length="371" mass="41135">MTRAKRLNMMMGVTLATSLFLTACSSDNPEETSVVKEIIRPVKLLTIQSTNAINIRRFPAELQASEETDIAFRVGGQLKTLNIVAGQTVKKGDLLASLDTTDFKLEVELAEANQRLAEAQFKRIQTMLKQNATTKSQYDSTKATLDQANNALQSARNQLKYTKVYAPFNGVISNVDTENFQYVSAAQTLMHMQDIENLDVDFEVPESLVVSIKGTHSDYRPRVVVDVAPKEVFHAMYKEHNTSPNATTMAYEVTMHLIRNDENQHTLLPGMTANVDIDVSILLGTKHHITVPVEAVLRHENTQTGEANSTVWVFNSESHKVEARDVTLGALEGNQVEIIEGLNSGEKVVAAGVHSLTDGMKVRPWTRERGL</sequence>
<dbReference type="InterPro" id="IPR058625">
    <property type="entry name" value="MdtA-like_BSH"/>
</dbReference>
<dbReference type="Pfam" id="PF25917">
    <property type="entry name" value="BSH_RND"/>
    <property type="match status" value="1"/>
</dbReference>
<reference evidence="7 8" key="1">
    <citation type="journal article" date="2012" name="Stand. Genomic Sci.">
        <title>Complete genome sequence of Marinomonas posidonica type strain (IVIA-Po-181(T)).</title>
        <authorList>
            <person name="Lucas-Elio P."/>
            <person name="Goodwin L."/>
            <person name="Woyke T."/>
            <person name="Pitluck S."/>
            <person name="Nolan M."/>
            <person name="Kyrpides N.C."/>
            <person name="Detter J.C."/>
            <person name="Copeland A."/>
            <person name="Lu M."/>
            <person name="Bruce D."/>
            <person name="Detter C."/>
            <person name="Tapia R."/>
            <person name="Han S."/>
            <person name="Land M.L."/>
            <person name="Ivanova N."/>
            <person name="Mikhailova N."/>
            <person name="Johnston A.W."/>
            <person name="Sanchez-Amat A."/>
        </authorList>
    </citation>
    <scope>NUCLEOTIDE SEQUENCE [LARGE SCALE GENOMIC DNA]</scope>
    <source>
        <strain evidence="8">CECT 7376 / NCIMB 14433 / IVIA-Po-181</strain>
    </source>
</reference>
<dbReference type="InterPro" id="IPR058627">
    <property type="entry name" value="MdtA-like_C"/>
</dbReference>
<dbReference type="eggNOG" id="COG0845">
    <property type="taxonomic scope" value="Bacteria"/>
</dbReference>
<dbReference type="Gene3D" id="2.40.30.170">
    <property type="match status" value="1"/>
</dbReference>
<dbReference type="Gene3D" id="1.10.287.470">
    <property type="entry name" value="Helix hairpin bin"/>
    <property type="match status" value="1"/>
</dbReference>
<dbReference type="InterPro" id="IPR006143">
    <property type="entry name" value="RND_pump_MFP"/>
</dbReference>
<dbReference type="GO" id="GO:1990281">
    <property type="term" value="C:efflux pump complex"/>
    <property type="evidence" value="ECO:0007669"/>
    <property type="project" value="TreeGrafter"/>
</dbReference>
<evidence type="ECO:0000256" key="4">
    <source>
        <dbReference type="SAM" id="SignalP"/>
    </source>
</evidence>
<dbReference type="Pfam" id="PF25967">
    <property type="entry name" value="RND-MFP_C"/>
    <property type="match status" value="1"/>
</dbReference>
<feature type="signal peptide" evidence="4">
    <location>
        <begin position="1"/>
        <end position="25"/>
    </location>
</feature>
<keyword evidence="8" id="KW-1185">Reference proteome</keyword>
<name>F6CZS6_MARPP</name>
<feature type="domain" description="Multidrug resistance protein MdtA-like C-terminal permuted SH3" evidence="6">
    <location>
        <begin position="289"/>
        <end position="353"/>
    </location>
</feature>
<dbReference type="RefSeq" id="WP_013795064.1">
    <property type="nucleotide sequence ID" value="NC_015559.1"/>
</dbReference>
<dbReference type="KEGG" id="mpc:Mar181_0527"/>
<dbReference type="GO" id="GO:0015562">
    <property type="term" value="F:efflux transmembrane transporter activity"/>
    <property type="evidence" value="ECO:0007669"/>
    <property type="project" value="TreeGrafter"/>
</dbReference>
<keyword evidence="4" id="KW-0732">Signal</keyword>
<dbReference type="Gene3D" id="2.40.50.100">
    <property type="match status" value="1"/>
</dbReference>
<dbReference type="EMBL" id="CP002771">
    <property type="protein sequence ID" value="AEF53587.1"/>
    <property type="molecule type" value="Genomic_DNA"/>
</dbReference>
<dbReference type="STRING" id="491952.Mar181_0527"/>
<evidence type="ECO:0000313" key="8">
    <source>
        <dbReference type="Proteomes" id="UP000009230"/>
    </source>
</evidence>
<comment type="subcellular location">
    <subcellularLocation>
        <location evidence="1">Cell envelope</location>
    </subcellularLocation>
</comment>
<protein>
    <submittedName>
        <fullName evidence="7">Efflux transporter, RND family, MFP subunit</fullName>
    </submittedName>
</protein>
<dbReference type="PROSITE" id="PS51257">
    <property type="entry name" value="PROKAR_LIPOPROTEIN"/>
    <property type="match status" value="1"/>
</dbReference>
<dbReference type="Gene3D" id="2.40.420.20">
    <property type="match status" value="1"/>
</dbReference>
<feature type="chain" id="PRO_5003332933" evidence="4">
    <location>
        <begin position="26"/>
        <end position="371"/>
    </location>
</feature>
<evidence type="ECO:0000259" key="6">
    <source>
        <dbReference type="Pfam" id="PF25967"/>
    </source>
</evidence>
<dbReference type="Proteomes" id="UP000009230">
    <property type="component" value="Chromosome"/>
</dbReference>
<dbReference type="AlphaFoldDB" id="F6CZS6"/>
<evidence type="ECO:0000313" key="7">
    <source>
        <dbReference type="EMBL" id="AEF53587.1"/>
    </source>
</evidence>
<evidence type="ECO:0000256" key="1">
    <source>
        <dbReference type="ARBA" id="ARBA00004196"/>
    </source>
</evidence>
<evidence type="ECO:0000259" key="5">
    <source>
        <dbReference type="Pfam" id="PF25917"/>
    </source>
</evidence>
<feature type="domain" description="Multidrug resistance protein MdtA-like barrel-sandwich hybrid" evidence="5">
    <location>
        <begin position="68"/>
        <end position="189"/>
    </location>
</feature>
<comment type="similarity">
    <text evidence="2">Belongs to the membrane fusion protein (MFP) (TC 8.A.1) family.</text>
</comment>
<dbReference type="PANTHER" id="PTHR30469:SF20">
    <property type="entry name" value="EFFLUX RND TRANSPORTER PERIPLASMIC ADAPTOR SUBUNIT"/>
    <property type="match status" value="1"/>
</dbReference>
<accession>F6CZS6</accession>
<proteinExistence type="inferred from homology"/>
<dbReference type="SUPFAM" id="SSF111369">
    <property type="entry name" value="HlyD-like secretion proteins"/>
    <property type="match status" value="1"/>
</dbReference>
<organism evidence="7 8">
    <name type="scientific">Marinomonas posidonica (strain CECT 7376 / NCIMB 14433 / IVIA-Po-181)</name>
    <dbReference type="NCBI Taxonomy" id="491952"/>
    <lineage>
        <taxon>Bacteria</taxon>
        <taxon>Pseudomonadati</taxon>
        <taxon>Pseudomonadota</taxon>
        <taxon>Gammaproteobacteria</taxon>
        <taxon>Oceanospirillales</taxon>
        <taxon>Oceanospirillaceae</taxon>
        <taxon>Marinomonas</taxon>
    </lineage>
</organism>
<evidence type="ECO:0000256" key="2">
    <source>
        <dbReference type="ARBA" id="ARBA00009477"/>
    </source>
</evidence>
<dbReference type="PANTHER" id="PTHR30469">
    <property type="entry name" value="MULTIDRUG RESISTANCE PROTEIN MDTA"/>
    <property type="match status" value="1"/>
</dbReference>
<dbReference type="OrthoDB" id="1185083at2"/>
<dbReference type="HOGENOM" id="CLU_018816_1_0_6"/>
<evidence type="ECO:0000256" key="3">
    <source>
        <dbReference type="ARBA" id="ARBA00022448"/>
    </source>
</evidence>
<gene>
    <name evidence="7" type="ordered locus">Mar181_0527</name>
</gene>
<dbReference type="NCBIfam" id="TIGR01730">
    <property type="entry name" value="RND_mfp"/>
    <property type="match status" value="1"/>
</dbReference>